<organism evidence="3">
    <name type="scientific">Candidatus Iainarchaeum sp</name>
    <dbReference type="NCBI Taxonomy" id="3101447"/>
    <lineage>
        <taxon>Archaea</taxon>
        <taxon>Candidatus Iainarchaeota</taxon>
        <taxon>Candidatus Iainarchaeia</taxon>
        <taxon>Candidatus Iainarchaeales</taxon>
        <taxon>Candidatus Iainarchaeaceae</taxon>
        <taxon>Candidatus Iainarchaeum</taxon>
    </lineage>
</organism>
<proteinExistence type="predicted"/>
<keyword evidence="1" id="KW-0472">Membrane</keyword>
<dbReference type="Gene3D" id="2.60.40.10">
    <property type="entry name" value="Immunoglobulins"/>
    <property type="match status" value="1"/>
</dbReference>
<evidence type="ECO:0000256" key="1">
    <source>
        <dbReference type="SAM" id="Phobius"/>
    </source>
</evidence>
<reference evidence="3" key="1">
    <citation type="submission" date="2020-11" db="EMBL/GenBank/DDBJ databases">
        <title>Connecting structure to function with the recovery of over 1000 high-quality activated sludge metagenome-assembled genomes encoding full-length rRNA genes using long-read sequencing.</title>
        <authorList>
            <person name="Singleton C.M."/>
            <person name="Petriglieri F."/>
            <person name="Kristensen J.M."/>
            <person name="Kirkegaard R.H."/>
            <person name="Michaelsen T.Y."/>
            <person name="Andersen M.H."/>
            <person name="Karst S.M."/>
            <person name="Dueholm M.S."/>
            <person name="Nielsen P.H."/>
            <person name="Albertsen M."/>
        </authorList>
    </citation>
    <scope>NUCLEOTIDE SEQUENCE</scope>
    <source>
        <strain evidence="3">Fred_18-Q3-R57-64_BAT3C.431</strain>
    </source>
</reference>
<dbReference type="AlphaFoldDB" id="A0A7T9DK49"/>
<protein>
    <recommendedName>
        <fullName evidence="2">CARDB domain-containing protein</fullName>
    </recommendedName>
</protein>
<dbReference type="EMBL" id="CP064981">
    <property type="protein sequence ID" value="QQR92787.1"/>
    <property type="molecule type" value="Genomic_DNA"/>
</dbReference>
<dbReference type="Pfam" id="PF07705">
    <property type="entry name" value="CARDB"/>
    <property type="match status" value="1"/>
</dbReference>
<dbReference type="InterPro" id="IPR013783">
    <property type="entry name" value="Ig-like_fold"/>
</dbReference>
<evidence type="ECO:0000313" key="3">
    <source>
        <dbReference type="EMBL" id="QQR92787.1"/>
    </source>
</evidence>
<sequence>MNKLLLVFLGVLFFAVAVHAQSLTVSSVNIDPSPAVPGSYVTITAFIANSSQLPVPNAQAVLTLRGDGAATDFPFSLDPQDSPVRDLGTVPGFQTVTVKYNVQVDAAALDGAYPVSIQVGPAGKPGGKLEFVINVIARQPILAVVSSTPTSVGVGQSSELSLQVKNIGSSTAQDVTIGVGEDRTVTSTGAVVERDIFPLGAAFAYLPRLSPGEMVMIHLPILVNPSATSKPYFVPITMSFYDSNKTNYASTDYVGLKVVAEAQLGVSVSKYDTAPTPGNAAAITIDMFNTGLGAAKLLEVHAEADWMDLSKKDFFIGTIESDDFDSITLEGKVSPDASPGLHDAVITLVFQNAFGDEQTVERTVPVRVFSPSELAQQNGDGFPLPLVIAVIVIIVGVWYFRFRKPTNGKAK</sequence>
<gene>
    <name evidence="3" type="ORF">IPJ89_00900</name>
</gene>
<keyword evidence="1" id="KW-1133">Transmembrane helix</keyword>
<dbReference type="Proteomes" id="UP000596004">
    <property type="component" value="Chromosome"/>
</dbReference>
<dbReference type="PANTHER" id="PTHR35902">
    <property type="entry name" value="S-LAYER DOMAIN-LIKE PROTEIN-RELATED"/>
    <property type="match status" value="1"/>
</dbReference>
<keyword evidence="1" id="KW-0812">Transmembrane</keyword>
<accession>A0A7T9DK49</accession>
<dbReference type="InterPro" id="IPR011635">
    <property type="entry name" value="CARDB"/>
</dbReference>
<evidence type="ECO:0000259" key="2">
    <source>
        <dbReference type="Pfam" id="PF07705"/>
    </source>
</evidence>
<feature type="domain" description="CARDB" evidence="2">
    <location>
        <begin position="142"/>
        <end position="214"/>
    </location>
</feature>
<feature type="transmembrane region" description="Helical" evidence="1">
    <location>
        <begin position="382"/>
        <end position="402"/>
    </location>
</feature>
<name>A0A7T9DK49_9ARCH</name>